<dbReference type="PIRSF" id="PIRSF000441">
    <property type="entry name" value="CysE"/>
    <property type="match status" value="1"/>
</dbReference>
<comment type="similarity">
    <text evidence="1">Belongs to the transferase hexapeptide repeat family.</text>
</comment>
<dbReference type="InterPro" id="IPR011004">
    <property type="entry name" value="Trimer_LpxA-like_sf"/>
</dbReference>
<sequence length="146" mass="16231">MFWNRFASLLKRKRIFVFAYITKKIYQNICRRSGVELPLTVKIGYGCKINHGFGLVVNSQTVIGNNVTLIHNLTFSKEKGKAPVIGDKVRFSPGAIIVGGVIIGNNSVIGANCVVTKDVPENDIAVGIPNRCLGRKYVDHDERYYC</sequence>
<dbReference type="Gene3D" id="2.160.10.10">
    <property type="entry name" value="Hexapeptide repeat proteins"/>
    <property type="match status" value="1"/>
</dbReference>
<evidence type="ECO:0000313" key="5">
    <source>
        <dbReference type="Proteomes" id="UP001209229"/>
    </source>
</evidence>
<dbReference type="Proteomes" id="UP001209229">
    <property type="component" value="Unassembled WGS sequence"/>
</dbReference>
<dbReference type="SUPFAM" id="SSF51161">
    <property type="entry name" value="Trimeric LpxA-like enzymes"/>
    <property type="match status" value="1"/>
</dbReference>
<keyword evidence="2" id="KW-0808">Transferase</keyword>
<reference evidence="4" key="1">
    <citation type="submission" date="2022-10" db="EMBL/GenBank/DDBJ databases">
        <authorList>
            <person name="Yu W.X."/>
        </authorList>
    </citation>
    <scope>NUCLEOTIDE SEQUENCE</scope>
    <source>
        <strain evidence="4">AAT</strain>
    </source>
</reference>
<dbReference type="InterPro" id="IPR001451">
    <property type="entry name" value="Hexapep"/>
</dbReference>
<dbReference type="EMBL" id="JAPDPJ010000011">
    <property type="protein sequence ID" value="MCW3786245.1"/>
    <property type="molecule type" value="Genomic_DNA"/>
</dbReference>
<dbReference type="GO" id="GO:0009001">
    <property type="term" value="F:serine O-acetyltransferase activity"/>
    <property type="evidence" value="ECO:0007669"/>
    <property type="project" value="InterPro"/>
</dbReference>
<proteinExistence type="inferred from homology"/>
<evidence type="ECO:0000256" key="3">
    <source>
        <dbReference type="ARBA" id="ARBA00023315"/>
    </source>
</evidence>
<dbReference type="GO" id="GO:0006535">
    <property type="term" value="P:cysteine biosynthetic process from serine"/>
    <property type="evidence" value="ECO:0007669"/>
    <property type="project" value="InterPro"/>
</dbReference>
<dbReference type="AlphaFoldDB" id="A0AAE3M3Q8"/>
<protein>
    <recommendedName>
        <fullName evidence="6">Serine acetyltransferase</fullName>
    </recommendedName>
</protein>
<dbReference type="InterPro" id="IPR045304">
    <property type="entry name" value="LbH_SAT"/>
</dbReference>
<dbReference type="GO" id="GO:0005737">
    <property type="term" value="C:cytoplasm"/>
    <property type="evidence" value="ECO:0007669"/>
    <property type="project" value="InterPro"/>
</dbReference>
<evidence type="ECO:0000313" key="4">
    <source>
        <dbReference type="EMBL" id="MCW3786245.1"/>
    </source>
</evidence>
<keyword evidence="5" id="KW-1185">Reference proteome</keyword>
<dbReference type="InterPro" id="IPR005881">
    <property type="entry name" value="Ser_O-AcTrfase"/>
</dbReference>
<organism evidence="4 5">
    <name type="scientific">Plebeiibacterium sediminum</name>
    <dbReference type="NCBI Taxonomy" id="2992112"/>
    <lineage>
        <taxon>Bacteria</taxon>
        <taxon>Pseudomonadati</taxon>
        <taxon>Bacteroidota</taxon>
        <taxon>Bacteroidia</taxon>
        <taxon>Marinilabiliales</taxon>
        <taxon>Marinilabiliaceae</taxon>
        <taxon>Plebeiibacterium</taxon>
    </lineage>
</organism>
<evidence type="ECO:0000256" key="1">
    <source>
        <dbReference type="ARBA" id="ARBA00007274"/>
    </source>
</evidence>
<name>A0AAE3M3Q8_9BACT</name>
<gene>
    <name evidence="4" type="ORF">OM075_07195</name>
</gene>
<keyword evidence="3" id="KW-0012">Acyltransferase</keyword>
<evidence type="ECO:0008006" key="6">
    <source>
        <dbReference type="Google" id="ProtNLM"/>
    </source>
</evidence>
<dbReference type="CDD" id="cd03354">
    <property type="entry name" value="LbH_SAT"/>
    <property type="match status" value="1"/>
</dbReference>
<accession>A0AAE3M3Q8</accession>
<comment type="caution">
    <text evidence="4">The sequence shown here is derived from an EMBL/GenBank/DDBJ whole genome shotgun (WGS) entry which is preliminary data.</text>
</comment>
<evidence type="ECO:0000256" key="2">
    <source>
        <dbReference type="ARBA" id="ARBA00022679"/>
    </source>
</evidence>
<dbReference type="PANTHER" id="PTHR42811">
    <property type="entry name" value="SERINE ACETYLTRANSFERASE"/>
    <property type="match status" value="1"/>
</dbReference>
<dbReference type="Pfam" id="PF00132">
    <property type="entry name" value="Hexapep"/>
    <property type="match status" value="1"/>
</dbReference>